<evidence type="ECO:0000256" key="1">
    <source>
        <dbReference type="ARBA" id="ARBA00004202"/>
    </source>
</evidence>
<dbReference type="PANTHER" id="PTHR42711">
    <property type="entry name" value="ABC TRANSPORTER ATP-BINDING PROTEIN"/>
    <property type="match status" value="1"/>
</dbReference>
<reference evidence="9 10" key="1">
    <citation type="submission" date="2016-10" db="EMBL/GenBank/DDBJ databases">
        <authorList>
            <person name="de Groot N.N."/>
        </authorList>
    </citation>
    <scope>NUCLEOTIDE SEQUENCE [LARGE SCALE GENOMIC DNA]</scope>
    <source>
        <strain evidence="9 10">DSM 45434</strain>
    </source>
</reference>
<dbReference type="Proteomes" id="UP000182237">
    <property type="component" value="Chromosome I"/>
</dbReference>
<proteinExistence type="inferred from homology"/>
<dbReference type="GO" id="GO:0046677">
    <property type="term" value="P:response to antibiotic"/>
    <property type="evidence" value="ECO:0007669"/>
    <property type="project" value="UniProtKB-KW"/>
</dbReference>
<dbReference type="AlphaFoldDB" id="A0A1H1S281"/>
<keyword evidence="3" id="KW-0813">Transport</keyword>
<keyword evidence="4" id="KW-0547">Nucleotide-binding</keyword>
<dbReference type="PROSITE" id="PS50893">
    <property type="entry name" value="ABC_TRANSPORTER_2"/>
    <property type="match status" value="1"/>
</dbReference>
<dbReference type="InterPro" id="IPR017871">
    <property type="entry name" value="ABC_transporter-like_CS"/>
</dbReference>
<evidence type="ECO:0000256" key="7">
    <source>
        <dbReference type="SAM" id="MobiDB-lite"/>
    </source>
</evidence>
<evidence type="ECO:0000256" key="6">
    <source>
        <dbReference type="ARBA" id="ARBA00023251"/>
    </source>
</evidence>
<dbReference type="SUPFAM" id="SSF52540">
    <property type="entry name" value="P-loop containing nucleoside triphosphate hydrolases"/>
    <property type="match status" value="1"/>
</dbReference>
<dbReference type="InterPro" id="IPR027417">
    <property type="entry name" value="P-loop_NTPase"/>
</dbReference>
<name>A0A1H1S281_9CORY</name>
<comment type="subcellular location">
    <subcellularLocation>
        <location evidence="1">Cell membrane</location>
        <topology evidence="1">Peripheral membrane protein</topology>
    </subcellularLocation>
</comment>
<evidence type="ECO:0000256" key="4">
    <source>
        <dbReference type="ARBA" id="ARBA00022741"/>
    </source>
</evidence>
<comment type="similarity">
    <text evidence="2">Belongs to the ABC transporter superfamily.</text>
</comment>
<dbReference type="EMBL" id="LT629765">
    <property type="protein sequence ID" value="SDS42105.1"/>
    <property type="molecule type" value="Genomic_DNA"/>
</dbReference>
<evidence type="ECO:0000256" key="2">
    <source>
        <dbReference type="ARBA" id="ARBA00005417"/>
    </source>
</evidence>
<evidence type="ECO:0000259" key="8">
    <source>
        <dbReference type="PROSITE" id="PS50893"/>
    </source>
</evidence>
<dbReference type="InterPro" id="IPR050763">
    <property type="entry name" value="ABC_transporter_ATP-binding"/>
</dbReference>
<organism evidence="9 10">
    <name type="scientific">Corynebacterium timonense</name>
    <dbReference type="NCBI Taxonomy" id="441500"/>
    <lineage>
        <taxon>Bacteria</taxon>
        <taxon>Bacillati</taxon>
        <taxon>Actinomycetota</taxon>
        <taxon>Actinomycetes</taxon>
        <taxon>Mycobacteriales</taxon>
        <taxon>Corynebacteriaceae</taxon>
        <taxon>Corynebacterium</taxon>
    </lineage>
</organism>
<dbReference type="PROSITE" id="PS00211">
    <property type="entry name" value="ABC_TRANSPORTER_1"/>
    <property type="match status" value="1"/>
</dbReference>
<dbReference type="OrthoDB" id="9804819at2"/>
<dbReference type="GO" id="GO:0016887">
    <property type="term" value="F:ATP hydrolysis activity"/>
    <property type="evidence" value="ECO:0007669"/>
    <property type="project" value="InterPro"/>
</dbReference>
<evidence type="ECO:0000313" key="10">
    <source>
        <dbReference type="Proteomes" id="UP000182237"/>
    </source>
</evidence>
<keyword evidence="5 9" id="KW-0067">ATP-binding</keyword>
<feature type="compositionally biased region" description="Low complexity" evidence="7">
    <location>
        <begin position="304"/>
        <end position="313"/>
    </location>
</feature>
<dbReference type="GO" id="GO:0005886">
    <property type="term" value="C:plasma membrane"/>
    <property type="evidence" value="ECO:0007669"/>
    <property type="project" value="UniProtKB-SubCell"/>
</dbReference>
<dbReference type="SMART" id="SM00382">
    <property type="entry name" value="AAA"/>
    <property type="match status" value="1"/>
</dbReference>
<dbReference type="InterPro" id="IPR003439">
    <property type="entry name" value="ABC_transporter-like_ATP-bd"/>
</dbReference>
<sequence length="329" mass="36047">MLKLNNISKSYGSRQVLRGVSLEVLPGELYGYVGGNGAGKTTSMRIMLGIGEADSGTVTLNGESIDDRVRSGIGYMPEERGLYPKMTLIDQLTYFGVVHGIDSRSARAASDYWLHRFGLSDRSHSPLESLSLGNQQRVQLAAALVHEPTALILDEPFSGLDPGAVETIAEVLREEAARGIPVVFSSHQLDLVEKLCDRIGILRDGRIIAEGTYEELGRAVGRQYVIETPVACETWLSHLRRSIGDEANEATIIAQEGSRIRLKVPEHFDEQIIIDVIRLNGELTAFYRWVPSLSEIYAAAMSDTADSSTATRTSDARKNTTADAQSRHT</sequence>
<evidence type="ECO:0000256" key="3">
    <source>
        <dbReference type="ARBA" id="ARBA00022448"/>
    </source>
</evidence>
<dbReference type="Gene3D" id="3.40.50.300">
    <property type="entry name" value="P-loop containing nucleotide triphosphate hydrolases"/>
    <property type="match status" value="1"/>
</dbReference>
<feature type="domain" description="ABC transporter" evidence="8">
    <location>
        <begin position="2"/>
        <end position="229"/>
    </location>
</feature>
<evidence type="ECO:0000313" key="9">
    <source>
        <dbReference type="EMBL" id="SDS42105.1"/>
    </source>
</evidence>
<dbReference type="Pfam" id="PF00005">
    <property type="entry name" value="ABC_tran"/>
    <property type="match status" value="1"/>
</dbReference>
<evidence type="ECO:0000256" key="5">
    <source>
        <dbReference type="ARBA" id="ARBA00022840"/>
    </source>
</evidence>
<dbReference type="PANTHER" id="PTHR42711:SF5">
    <property type="entry name" value="ABC TRANSPORTER ATP-BINDING PROTEIN NATA"/>
    <property type="match status" value="1"/>
</dbReference>
<accession>A0A1H1S281</accession>
<gene>
    <name evidence="9" type="ORF">SAMN04488539_1642</name>
</gene>
<dbReference type="InterPro" id="IPR003593">
    <property type="entry name" value="AAA+_ATPase"/>
</dbReference>
<dbReference type="GO" id="GO:0005524">
    <property type="term" value="F:ATP binding"/>
    <property type="evidence" value="ECO:0007669"/>
    <property type="project" value="UniProtKB-KW"/>
</dbReference>
<protein>
    <submittedName>
        <fullName evidence="9">ABC-2 type transport system ATP-binding protein</fullName>
    </submittedName>
</protein>
<keyword evidence="6" id="KW-0046">Antibiotic resistance</keyword>
<feature type="region of interest" description="Disordered" evidence="7">
    <location>
        <begin position="304"/>
        <end position="329"/>
    </location>
</feature>
<dbReference type="RefSeq" id="WP_081582939.1">
    <property type="nucleotide sequence ID" value="NZ_LT629765.1"/>
</dbReference>
<dbReference type="STRING" id="1203190.GCA_000312345_01553"/>
<keyword evidence="10" id="KW-1185">Reference proteome</keyword>